<feature type="transmembrane region" description="Helical" evidence="1">
    <location>
        <begin position="340"/>
        <end position="356"/>
    </location>
</feature>
<dbReference type="RefSeq" id="WP_202007360.1">
    <property type="nucleotide sequence ID" value="NZ_JAERRB010000001.1"/>
</dbReference>
<dbReference type="PIRSF" id="PIRSF004548">
    <property type="entry name" value="CreD"/>
    <property type="match status" value="1"/>
</dbReference>
<feature type="transmembrane region" description="Helical" evidence="1">
    <location>
        <begin position="23"/>
        <end position="44"/>
    </location>
</feature>
<sequence>METLPTTPISILERFNRWIQESIMIKLFSIGFLILILLIPSKWITDLIYEREERANEAAQEVADKWSGPQTVYGPMLVVPYRKQEIVENDKHEKQIRETIDKAFFLPEQLQTDGTVDTETRGRGIFNTIVYSSNLKMKITFGTPDFKSLSIADDKVLWNEAYMVLGLSDLRGIRDTPDMQVGGIAIPAEPSNDIGVSYRLPPRAYNDNDVHVSAVNTGDSHTYGIVAKLNWASAQSFKGDVNINLKLKGSTRLNFLPTGKTTSVKLTSPWQHPSFDGEFLPDERKVSESGFVASWKVLHFNRPFSQQWTGTDEQLNGGDFGVKFLIPVDQYQMTMRTSKYSVLIILLTFVALFLVEMTQKIRIHPFQYILVGAALIIYYTLLLSLSEQDKIGFHLGYIIASGMTVALISFYSLSFLRSGKLSILFSLLLIIFYSFIFVIILQQDFSLLLGSIGLFLIVGLLMYFSRKINWYNEPVV</sequence>
<proteinExistence type="predicted"/>
<dbReference type="Pfam" id="PF06123">
    <property type="entry name" value="CreD"/>
    <property type="match status" value="1"/>
</dbReference>
<keyword evidence="1" id="KW-1133">Transmembrane helix</keyword>
<feature type="transmembrane region" description="Helical" evidence="1">
    <location>
        <begin position="423"/>
        <end position="441"/>
    </location>
</feature>
<name>A0ABS1KLB5_9BACT</name>
<keyword evidence="1" id="KW-0472">Membrane</keyword>
<dbReference type="Proteomes" id="UP000613030">
    <property type="component" value="Unassembled WGS sequence"/>
</dbReference>
<accession>A0ABS1KLB5</accession>
<dbReference type="PANTHER" id="PTHR30092">
    <property type="entry name" value="INNER MEMBRANE PROTEIN CRED"/>
    <property type="match status" value="1"/>
</dbReference>
<dbReference type="EMBL" id="JAERRB010000001">
    <property type="protein sequence ID" value="MBL0740236.1"/>
    <property type="molecule type" value="Genomic_DNA"/>
</dbReference>
<evidence type="ECO:0000313" key="3">
    <source>
        <dbReference type="Proteomes" id="UP000613030"/>
    </source>
</evidence>
<dbReference type="PANTHER" id="PTHR30092:SF0">
    <property type="entry name" value="INNER MEMBRANE PROTEIN CRED"/>
    <property type="match status" value="1"/>
</dbReference>
<dbReference type="InterPro" id="IPR010364">
    <property type="entry name" value="Uncharacterised_IM_CreD"/>
</dbReference>
<protein>
    <submittedName>
        <fullName evidence="2">Cell envelope integrity protein CreD</fullName>
    </submittedName>
</protein>
<keyword evidence="3" id="KW-1185">Reference proteome</keyword>
<keyword evidence="1" id="KW-0812">Transmembrane</keyword>
<comment type="caution">
    <text evidence="2">The sequence shown here is derived from an EMBL/GenBank/DDBJ whole genome shotgun (WGS) entry which is preliminary data.</text>
</comment>
<organism evidence="2 3">
    <name type="scientific">Chryseolinea lacunae</name>
    <dbReference type="NCBI Taxonomy" id="2801331"/>
    <lineage>
        <taxon>Bacteria</taxon>
        <taxon>Pseudomonadati</taxon>
        <taxon>Bacteroidota</taxon>
        <taxon>Cytophagia</taxon>
        <taxon>Cytophagales</taxon>
        <taxon>Fulvivirgaceae</taxon>
        <taxon>Chryseolinea</taxon>
    </lineage>
</organism>
<feature type="transmembrane region" description="Helical" evidence="1">
    <location>
        <begin position="368"/>
        <end position="385"/>
    </location>
</feature>
<evidence type="ECO:0000313" key="2">
    <source>
        <dbReference type="EMBL" id="MBL0740236.1"/>
    </source>
</evidence>
<reference evidence="2 3" key="1">
    <citation type="submission" date="2021-01" db="EMBL/GenBank/DDBJ databases">
        <title>Chryseolinea sp. Jin1 Genome sequencing and assembly.</title>
        <authorList>
            <person name="Kim I."/>
        </authorList>
    </citation>
    <scope>NUCLEOTIDE SEQUENCE [LARGE SCALE GENOMIC DNA]</scope>
    <source>
        <strain evidence="2 3">Jin1</strain>
    </source>
</reference>
<dbReference type="NCBIfam" id="NF008712">
    <property type="entry name" value="PRK11715.1-1"/>
    <property type="match status" value="1"/>
</dbReference>
<feature type="transmembrane region" description="Helical" evidence="1">
    <location>
        <begin position="447"/>
        <end position="464"/>
    </location>
</feature>
<evidence type="ECO:0000256" key="1">
    <source>
        <dbReference type="SAM" id="Phobius"/>
    </source>
</evidence>
<gene>
    <name evidence="2" type="primary">creD</name>
    <name evidence="2" type="ORF">JI741_03350</name>
</gene>
<feature type="transmembrane region" description="Helical" evidence="1">
    <location>
        <begin position="391"/>
        <end position="411"/>
    </location>
</feature>